<organism evidence="1 2">
    <name type="scientific">Araneus ventricosus</name>
    <name type="common">Orbweaver spider</name>
    <name type="synonym">Epeira ventricosa</name>
    <dbReference type="NCBI Taxonomy" id="182803"/>
    <lineage>
        <taxon>Eukaryota</taxon>
        <taxon>Metazoa</taxon>
        <taxon>Ecdysozoa</taxon>
        <taxon>Arthropoda</taxon>
        <taxon>Chelicerata</taxon>
        <taxon>Arachnida</taxon>
        <taxon>Araneae</taxon>
        <taxon>Araneomorphae</taxon>
        <taxon>Entelegynae</taxon>
        <taxon>Araneoidea</taxon>
        <taxon>Araneidae</taxon>
        <taxon>Araneus</taxon>
    </lineage>
</organism>
<accession>A0A4Y2CD47</accession>
<evidence type="ECO:0000313" key="2">
    <source>
        <dbReference type="Proteomes" id="UP000499080"/>
    </source>
</evidence>
<dbReference type="InterPro" id="IPR008614">
    <property type="entry name" value="FIBP"/>
</dbReference>
<name>A0A4Y2CD47_ARAVE</name>
<dbReference type="PANTHER" id="PTHR13223:SF2">
    <property type="entry name" value="ACIDIC FIBROBLAST GROWTH FACTOR INTRACELLULAR-BINDING PROTEIN"/>
    <property type="match status" value="1"/>
</dbReference>
<protein>
    <submittedName>
        <fullName evidence="1">Acidic fibroblast growth factor intracellular-binding protein</fullName>
    </submittedName>
</protein>
<evidence type="ECO:0000313" key="1">
    <source>
        <dbReference type="EMBL" id="GBM01904.1"/>
    </source>
</evidence>
<dbReference type="GO" id="GO:0005634">
    <property type="term" value="C:nucleus"/>
    <property type="evidence" value="ECO:0007669"/>
    <property type="project" value="TreeGrafter"/>
</dbReference>
<dbReference type="Proteomes" id="UP000499080">
    <property type="component" value="Unassembled WGS sequence"/>
</dbReference>
<gene>
    <name evidence="1" type="primary">FIBP_1</name>
    <name evidence="1" type="ORF">AVEN_219019_1</name>
</gene>
<proteinExistence type="predicted"/>
<dbReference type="AlphaFoldDB" id="A0A4Y2CD47"/>
<reference evidence="1 2" key="1">
    <citation type="journal article" date="2019" name="Sci. Rep.">
        <title>Orb-weaving spider Araneus ventricosus genome elucidates the spidroin gene catalogue.</title>
        <authorList>
            <person name="Kono N."/>
            <person name="Nakamura H."/>
            <person name="Ohtoshi R."/>
            <person name="Moran D.A.P."/>
            <person name="Shinohara A."/>
            <person name="Yoshida Y."/>
            <person name="Fujiwara M."/>
            <person name="Mori M."/>
            <person name="Tomita M."/>
            <person name="Arakawa K."/>
        </authorList>
    </citation>
    <scope>NUCLEOTIDE SEQUENCE [LARGE SCALE GENOMIC DNA]</scope>
</reference>
<dbReference type="PANTHER" id="PTHR13223">
    <property type="entry name" value="ACIDIC FIBROBLAST GROWTH FACTOR INTRACELLULAR BINDING PROTEIN"/>
    <property type="match status" value="1"/>
</dbReference>
<dbReference type="EMBL" id="BGPR01000174">
    <property type="protein sequence ID" value="GBM01904.1"/>
    <property type="molecule type" value="Genomic_DNA"/>
</dbReference>
<dbReference type="Pfam" id="PF05427">
    <property type="entry name" value="FIBP"/>
    <property type="match status" value="1"/>
</dbReference>
<comment type="caution">
    <text evidence="1">The sequence shown here is derived from an EMBL/GenBank/DDBJ whole genome shotgun (WGS) entry which is preliminary data.</text>
</comment>
<dbReference type="OrthoDB" id="16955at2759"/>
<sequence>MLIERYYEFDDAVIREFLGKKLSARNRKDLDDVSEKTGIQVKSCRRQFDNVKRVYKVVEDSSCELVDSIRVTFLLSENLARSVISVHFI</sequence>
<keyword evidence="2" id="KW-1185">Reference proteome</keyword>